<evidence type="ECO:0000313" key="2">
    <source>
        <dbReference type="EMBL" id="ABP78711.1"/>
    </source>
</evidence>
<comment type="subunit">
    <text evidence="1">Heterotrimer of A, B and C subunits.</text>
</comment>
<keyword evidence="3" id="KW-1185">Reference proteome</keyword>
<keyword evidence="1" id="KW-0067">ATP-binding</keyword>
<accession>A4VIB0</accession>
<sequence length="123" mass="14010">MLRPNPRRHAPRQSTEGAARFAFRWRYPMALERTEVEKIAHLARLGLSEADLPRTTETLNNILGLIDRMQAVDTTGIEPLAHPLETTQRLRADVVTERNQRDAYQAIAPAVEEGLYLVPRVIE</sequence>
<dbReference type="HOGENOM" id="CLU_105899_2_2_6"/>
<dbReference type="GO" id="GO:0050567">
    <property type="term" value="F:glutaminyl-tRNA synthase (glutamine-hydrolyzing) activity"/>
    <property type="evidence" value="ECO:0007669"/>
    <property type="project" value="UniProtKB-UniRule"/>
</dbReference>
<keyword evidence="1" id="KW-0436">Ligase</keyword>
<dbReference type="InterPro" id="IPR003837">
    <property type="entry name" value="GatC"/>
</dbReference>
<comment type="similarity">
    <text evidence="1">Belongs to the GatC family.</text>
</comment>
<dbReference type="EC" id="6.3.5.-" evidence="1"/>
<dbReference type="GO" id="GO:0050566">
    <property type="term" value="F:asparaginyl-tRNA synthase (glutamine-hydrolyzing) activity"/>
    <property type="evidence" value="ECO:0007669"/>
    <property type="project" value="RHEA"/>
</dbReference>
<dbReference type="GO" id="GO:0006412">
    <property type="term" value="P:translation"/>
    <property type="evidence" value="ECO:0007669"/>
    <property type="project" value="UniProtKB-UniRule"/>
</dbReference>
<comment type="catalytic activity">
    <reaction evidence="1">
        <text>L-aspartyl-tRNA(Asn) + L-glutamine + ATP + H2O = L-asparaginyl-tRNA(Asn) + L-glutamate + ADP + phosphate + 2 H(+)</text>
        <dbReference type="Rhea" id="RHEA:14513"/>
        <dbReference type="Rhea" id="RHEA-COMP:9674"/>
        <dbReference type="Rhea" id="RHEA-COMP:9677"/>
        <dbReference type="ChEBI" id="CHEBI:15377"/>
        <dbReference type="ChEBI" id="CHEBI:15378"/>
        <dbReference type="ChEBI" id="CHEBI:29985"/>
        <dbReference type="ChEBI" id="CHEBI:30616"/>
        <dbReference type="ChEBI" id="CHEBI:43474"/>
        <dbReference type="ChEBI" id="CHEBI:58359"/>
        <dbReference type="ChEBI" id="CHEBI:78515"/>
        <dbReference type="ChEBI" id="CHEBI:78516"/>
        <dbReference type="ChEBI" id="CHEBI:456216"/>
    </reaction>
</comment>
<organism evidence="2 3">
    <name type="scientific">Stutzerimonas stutzeri (strain A1501)</name>
    <name type="common">Pseudomonas stutzeri</name>
    <dbReference type="NCBI Taxonomy" id="379731"/>
    <lineage>
        <taxon>Bacteria</taxon>
        <taxon>Pseudomonadati</taxon>
        <taxon>Pseudomonadota</taxon>
        <taxon>Gammaproteobacteria</taxon>
        <taxon>Pseudomonadales</taxon>
        <taxon>Pseudomonadaceae</taxon>
        <taxon>Stutzerimonas</taxon>
    </lineage>
</organism>
<keyword evidence="1" id="KW-0547">Nucleotide-binding</keyword>
<dbReference type="NCBIfam" id="TIGR00135">
    <property type="entry name" value="gatC"/>
    <property type="match status" value="1"/>
</dbReference>
<dbReference type="GO" id="GO:0006450">
    <property type="term" value="P:regulation of translational fidelity"/>
    <property type="evidence" value="ECO:0007669"/>
    <property type="project" value="InterPro"/>
</dbReference>
<reference evidence="2 3" key="1">
    <citation type="journal article" date="2008" name="Proc. Natl. Acad. Sci. U.S.A.">
        <title>Nitrogen fixation island and rhizosphere competence traits in the genome of root-associated Pseudomonas stutzeri A1501.</title>
        <authorList>
            <person name="Yan Y."/>
            <person name="Yang J."/>
            <person name="Dou Y."/>
            <person name="Chen M."/>
            <person name="Ping S."/>
            <person name="Peng J."/>
            <person name="Lu W."/>
            <person name="Zhang W."/>
            <person name="Yao Z."/>
            <person name="Li H."/>
            <person name="Liu W."/>
            <person name="He S."/>
            <person name="Geng L."/>
            <person name="Zhang X."/>
            <person name="Yang F."/>
            <person name="Yu H."/>
            <person name="Zhan Y."/>
            <person name="Li D."/>
            <person name="Lin Z."/>
            <person name="Wang Y."/>
            <person name="Elmerich C."/>
            <person name="Lin M."/>
            <person name="Jin Q."/>
        </authorList>
    </citation>
    <scope>NUCLEOTIDE SEQUENCE [LARGE SCALE GENOMIC DNA]</scope>
    <source>
        <strain evidence="2 3">A1501</strain>
    </source>
</reference>
<protein>
    <recommendedName>
        <fullName evidence="1">Aspartyl/glutamyl-tRNA(Asn/Gln) amidotransferase subunit C</fullName>
        <shortName evidence="1">Asp/Glu-ADT subunit C</shortName>
        <ecNumber evidence="1">6.3.5.-</ecNumber>
    </recommendedName>
</protein>
<keyword evidence="1" id="KW-0648">Protein biosynthesis</keyword>
<comment type="function">
    <text evidence="1">Allows the formation of correctly charged Asn-tRNA(Asn) or Gln-tRNA(Gln) through the transamidation of misacylated Asp-tRNA(Asn) or Glu-tRNA(Gln) in organisms which lack either or both of asparaginyl-tRNA or glutaminyl-tRNA synthetases. The reaction takes place in the presence of glutamine and ATP through an activated phospho-Asp-tRNA(Asn) or phospho-Glu-tRNA(Gln).</text>
</comment>
<evidence type="ECO:0000313" key="3">
    <source>
        <dbReference type="Proteomes" id="UP000000233"/>
    </source>
</evidence>
<proteinExistence type="inferred from homology"/>
<dbReference type="SUPFAM" id="SSF141000">
    <property type="entry name" value="Glu-tRNAGln amidotransferase C subunit"/>
    <property type="match status" value="1"/>
</dbReference>
<dbReference type="Proteomes" id="UP000000233">
    <property type="component" value="Chromosome"/>
</dbReference>
<dbReference type="InterPro" id="IPR036113">
    <property type="entry name" value="Asp/Glu-ADT_sf_sub_c"/>
</dbReference>
<dbReference type="GO" id="GO:0070681">
    <property type="term" value="P:glutaminyl-tRNAGln biosynthesis via transamidation"/>
    <property type="evidence" value="ECO:0007669"/>
    <property type="project" value="TreeGrafter"/>
</dbReference>
<dbReference type="Gene3D" id="1.10.20.60">
    <property type="entry name" value="Glu-tRNAGln amidotransferase C subunit, N-terminal domain"/>
    <property type="match status" value="1"/>
</dbReference>
<dbReference type="EMBL" id="CP000304">
    <property type="protein sequence ID" value="ABP78711.1"/>
    <property type="molecule type" value="Genomic_DNA"/>
</dbReference>
<dbReference type="AlphaFoldDB" id="A4VIB0"/>
<dbReference type="PANTHER" id="PTHR15004">
    <property type="entry name" value="GLUTAMYL-TRNA(GLN) AMIDOTRANSFERASE SUBUNIT C, MITOCHONDRIAL"/>
    <property type="match status" value="1"/>
</dbReference>
<dbReference type="GO" id="GO:0005524">
    <property type="term" value="F:ATP binding"/>
    <property type="evidence" value="ECO:0007669"/>
    <property type="project" value="UniProtKB-KW"/>
</dbReference>
<gene>
    <name evidence="1 2" type="primary">gatC</name>
    <name evidence="2" type="ordered locus">PST_1014</name>
</gene>
<dbReference type="eggNOG" id="COG0721">
    <property type="taxonomic scope" value="Bacteria"/>
</dbReference>
<comment type="catalytic activity">
    <reaction evidence="1">
        <text>L-glutamyl-tRNA(Gln) + L-glutamine + ATP + H2O = L-glutaminyl-tRNA(Gln) + L-glutamate + ADP + phosphate + H(+)</text>
        <dbReference type="Rhea" id="RHEA:17521"/>
        <dbReference type="Rhea" id="RHEA-COMP:9681"/>
        <dbReference type="Rhea" id="RHEA-COMP:9684"/>
        <dbReference type="ChEBI" id="CHEBI:15377"/>
        <dbReference type="ChEBI" id="CHEBI:15378"/>
        <dbReference type="ChEBI" id="CHEBI:29985"/>
        <dbReference type="ChEBI" id="CHEBI:30616"/>
        <dbReference type="ChEBI" id="CHEBI:43474"/>
        <dbReference type="ChEBI" id="CHEBI:58359"/>
        <dbReference type="ChEBI" id="CHEBI:78520"/>
        <dbReference type="ChEBI" id="CHEBI:78521"/>
        <dbReference type="ChEBI" id="CHEBI:456216"/>
    </reaction>
</comment>
<dbReference type="HAMAP" id="MF_00122">
    <property type="entry name" value="GatC"/>
    <property type="match status" value="1"/>
</dbReference>
<dbReference type="PANTHER" id="PTHR15004:SF0">
    <property type="entry name" value="GLUTAMYL-TRNA(GLN) AMIDOTRANSFERASE SUBUNIT C, MITOCHONDRIAL"/>
    <property type="match status" value="1"/>
</dbReference>
<dbReference type="KEGG" id="psa:PST_1014"/>
<evidence type="ECO:0000256" key="1">
    <source>
        <dbReference type="HAMAP-Rule" id="MF_00122"/>
    </source>
</evidence>
<dbReference type="Pfam" id="PF02686">
    <property type="entry name" value="GatC"/>
    <property type="match status" value="1"/>
</dbReference>
<name>A4VIB0_STUS1</name>